<dbReference type="InterPro" id="IPR036465">
    <property type="entry name" value="vWFA_dom_sf"/>
</dbReference>
<dbReference type="SMART" id="SM00327">
    <property type="entry name" value="VWA"/>
    <property type="match status" value="1"/>
</dbReference>
<keyword evidence="6" id="KW-1185">Reference proteome</keyword>
<evidence type="ECO:0000256" key="2">
    <source>
        <dbReference type="SAM" id="SignalP"/>
    </source>
</evidence>
<feature type="compositionally biased region" description="Gly residues" evidence="1">
    <location>
        <begin position="981"/>
        <end position="997"/>
    </location>
</feature>
<dbReference type="InterPro" id="IPR006860">
    <property type="entry name" value="FecR"/>
</dbReference>
<proteinExistence type="predicted"/>
<dbReference type="PANTHER" id="PTHR45737">
    <property type="entry name" value="VON WILLEBRAND FACTOR A DOMAIN-CONTAINING PROTEIN 5A"/>
    <property type="match status" value="1"/>
</dbReference>
<feature type="compositionally biased region" description="Acidic residues" evidence="1">
    <location>
        <begin position="924"/>
        <end position="938"/>
    </location>
</feature>
<dbReference type="SUPFAM" id="SSF53300">
    <property type="entry name" value="vWA-like"/>
    <property type="match status" value="1"/>
</dbReference>
<gene>
    <name evidence="5" type="ORF">POL58_24270</name>
</gene>
<feature type="chain" id="PRO_5046743174" evidence="2">
    <location>
        <begin position="27"/>
        <end position="1301"/>
    </location>
</feature>
<evidence type="ECO:0000313" key="5">
    <source>
        <dbReference type="EMBL" id="MDC0670896.1"/>
    </source>
</evidence>
<feature type="domain" description="VWFA" evidence="3">
    <location>
        <begin position="489"/>
        <end position="666"/>
    </location>
</feature>
<dbReference type="InterPro" id="IPR011990">
    <property type="entry name" value="TPR-like_helical_dom_sf"/>
</dbReference>
<dbReference type="Gene3D" id="3.40.50.410">
    <property type="entry name" value="von Willebrand factor, type A domain"/>
    <property type="match status" value="1"/>
</dbReference>
<evidence type="ECO:0000259" key="4">
    <source>
        <dbReference type="PROSITE" id="PS51468"/>
    </source>
</evidence>
<name>A0ABT5BD17_9BACT</name>
<dbReference type="RefSeq" id="WP_272000869.1">
    <property type="nucleotide sequence ID" value="NZ_JAQNDN010000013.1"/>
</dbReference>
<dbReference type="PROSITE" id="PS51257">
    <property type="entry name" value="PROKAR_LIPOPROTEIN"/>
    <property type="match status" value="1"/>
</dbReference>
<feature type="compositionally biased region" description="Basic and acidic residues" evidence="1">
    <location>
        <begin position="889"/>
        <end position="898"/>
    </location>
</feature>
<accession>A0ABT5BD17</accession>
<protein>
    <submittedName>
        <fullName evidence="5">VIT domain-containing protein</fullName>
    </submittedName>
</protein>
<dbReference type="SUPFAM" id="SSF48452">
    <property type="entry name" value="TPR-like"/>
    <property type="match status" value="1"/>
</dbReference>
<evidence type="ECO:0000259" key="3">
    <source>
        <dbReference type="PROSITE" id="PS50234"/>
    </source>
</evidence>
<comment type="caution">
    <text evidence="5">The sequence shown here is derived from an EMBL/GenBank/DDBJ whole genome shotgun (WGS) entry which is preliminary data.</text>
</comment>
<dbReference type="EMBL" id="JAQNDN010000013">
    <property type="protein sequence ID" value="MDC0670896.1"/>
    <property type="molecule type" value="Genomic_DNA"/>
</dbReference>
<evidence type="ECO:0000256" key="1">
    <source>
        <dbReference type="SAM" id="MobiDB-lite"/>
    </source>
</evidence>
<feature type="compositionally biased region" description="Basic and acidic residues" evidence="1">
    <location>
        <begin position="853"/>
        <end position="869"/>
    </location>
</feature>
<dbReference type="Gene3D" id="1.25.40.10">
    <property type="entry name" value="Tetratricopeptide repeat domain"/>
    <property type="match status" value="1"/>
</dbReference>
<dbReference type="Pfam" id="PF04773">
    <property type="entry name" value="FecR"/>
    <property type="match status" value="1"/>
</dbReference>
<feature type="region of interest" description="Disordered" evidence="1">
    <location>
        <begin position="811"/>
        <end position="999"/>
    </location>
</feature>
<dbReference type="PROSITE" id="PS50234">
    <property type="entry name" value="VWFA"/>
    <property type="match status" value="1"/>
</dbReference>
<evidence type="ECO:0000313" key="6">
    <source>
        <dbReference type="Proteomes" id="UP001217838"/>
    </source>
</evidence>
<dbReference type="PANTHER" id="PTHR45737:SF6">
    <property type="entry name" value="VON WILLEBRAND FACTOR A DOMAIN-CONTAINING PROTEIN 5A"/>
    <property type="match status" value="1"/>
</dbReference>
<organism evidence="5 6">
    <name type="scientific">Nannocystis radixulma</name>
    <dbReference type="NCBI Taxonomy" id="2995305"/>
    <lineage>
        <taxon>Bacteria</taxon>
        <taxon>Pseudomonadati</taxon>
        <taxon>Myxococcota</taxon>
        <taxon>Polyangia</taxon>
        <taxon>Nannocystales</taxon>
        <taxon>Nannocystaceae</taxon>
        <taxon>Nannocystis</taxon>
    </lineage>
</organism>
<feature type="domain" description="VIT" evidence="4">
    <location>
        <begin position="236"/>
        <end position="366"/>
    </location>
</feature>
<reference evidence="5 6" key="1">
    <citation type="submission" date="2022-11" db="EMBL/GenBank/DDBJ databases">
        <title>Minimal conservation of predation-associated metabolite biosynthetic gene clusters underscores biosynthetic potential of Myxococcota including descriptions for ten novel species: Archangium lansinium sp. nov., Myxococcus landrumus sp. nov., Nannocystis bai.</title>
        <authorList>
            <person name="Ahearne A."/>
            <person name="Stevens C."/>
            <person name="Dowd S."/>
        </authorList>
    </citation>
    <scope>NUCLEOTIDE SEQUENCE [LARGE SCALE GENOMIC DNA]</scope>
    <source>
        <strain evidence="5 6">NCELM</strain>
    </source>
</reference>
<keyword evidence="2" id="KW-0732">Signal</keyword>
<sequence length="1301" mass="137591">MPHARRLLSSTLSLALVTACNPPAPAATEGPVGPGGTPVAPADAVKGEPVAELTNFSGPVGARTEDLPEGTFLGPGAKLRAGQTLVVPRGTIVEVRLSGGTILRINEDTRLTLPDGPDARALGLDRGELVAIVAAGQPPLALRAGADTLDVSTGEARVLARGERRSYDVVYGSARLRIGGQDVPLGPGAHVDTPLAPQQPAQPEVSMRPLEDTEWSRAFETAARLADGVPAGVGSLTARRAGSQTELYKLALVDQKVHVSISGRIARTEIEQTFYNEAGEVLEGTYRFPLPADASISGLQLLVGNTWMSAEMLEKQRAREIFRQIVDATIPRDPALLEWERGNIFKLKIFPIPGRGERKIRLSYTQVLPVVGDNLRYRYPMTGASSGASGTEIENFEFAIDVDKSELPATGELVTPMAALQRRDLDGRVELATRQQRFRPVHDLGVDIPLPAGEQRVHTETHLDRDGQAYFMLAFKPDLKLAASDRPRHVAFVLDRSHSTTADLWTVARSLVQSTAATLRDGDRMTVLACDAACDVAPGGLGPASGPHLAEAERFLDAQVLAGASDIGGMMRAAATALGTDMADPRAAQAERVIVYLGDGSPSAGALAPDELLRDLERPLLGTRVQAVALGARSDLTVLSALAKKTGGDLLRADAKDDLRGLARELGVRAALPVARNVDISLPQGMVYSHPEQIAGIRPGETITLVGKLSQPVHGPLTIQATGPNGQVVSDSIQVDLEAVPGPNASRRAHLPRTWAREEIEALTADRGHAARAEIIDLSRQYTVLSRYTALLVLENDAMYREFNVVRQSGRTTGWNGQLDAPKPDAKGTVAPTGGVPVTTAPAPASAAQPVPKDMEGETARPDPARGAESRPPAPPSPEPLADASLAKQKGETADKAAYEAPAGDEARDDNRRQRAESASATEPSEEAEAGIDLDETPPAEKAASRPAPTSTPPAAPKKAAEAAKTKADLEHPWDGDDGMIAGGGSSSSGVGRGYGGPRPRYPTPVWKVSPATAPTAGNLATIDGLRRSVDADPTSRAAHRKLVQAAIRAGAPDSFTYARAWAEADPDHAPALMAVADLLAARSDPAAPRAYASAAEVKPFDREIHKQLADGFASKGDLARSCAHRRALVSIDPARAGYRVDLARCLSGQGQNDMARETLNAARARTPEITRAVRDLDLGTLRPQAPDLPGGADLQASLVFTGPGDVDIAVVDPSGRRLSALRSQGITVAESAGAETLVYRSVRKTLAIEVSRLAGQGPVTGQLTLRTPTVTRTYPFTLDQGSLRLATVGYSLKYNRYYYD</sequence>
<feature type="compositionally biased region" description="Low complexity" evidence="1">
    <location>
        <begin position="828"/>
        <end position="852"/>
    </location>
</feature>
<dbReference type="InterPro" id="IPR002035">
    <property type="entry name" value="VWF_A"/>
</dbReference>
<feature type="compositionally biased region" description="Basic and acidic residues" evidence="1">
    <location>
        <begin position="905"/>
        <end position="916"/>
    </location>
</feature>
<dbReference type="PROSITE" id="PS51468">
    <property type="entry name" value="VIT"/>
    <property type="match status" value="1"/>
</dbReference>
<dbReference type="Pfam" id="PF08487">
    <property type="entry name" value="VIT"/>
    <property type="match status" value="1"/>
</dbReference>
<dbReference type="CDD" id="cd00198">
    <property type="entry name" value="vWFA"/>
    <property type="match status" value="1"/>
</dbReference>
<dbReference type="InterPro" id="IPR013694">
    <property type="entry name" value="VIT"/>
</dbReference>
<feature type="signal peptide" evidence="2">
    <location>
        <begin position="1"/>
        <end position="26"/>
    </location>
</feature>
<dbReference type="Pfam" id="PF13768">
    <property type="entry name" value="VWA_3"/>
    <property type="match status" value="1"/>
</dbReference>
<dbReference type="Proteomes" id="UP001217838">
    <property type="component" value="Unassembled WGS sequence"/>
</dbReference>
<feature type="compositionally biased region" description="Basic and acidic residues" evidence="1">
    <location>
        <begin position="959"/>
        <end position="975"/>
    </location>
</feature>